<evidence type="ECO:0000313" key="3">
    <source>
        <dbReference type="EMBL" id="PPK92338.1"/>
    </source>
</evidence>
<comment type="caution">
    <text evidence="3">The sequence shown here is derived from an EMBL/GenBank/DDBJ whole genome shotgun (WGS) entry which is preliminary data.</text>
</comment>
<dbReference type="InterPro" id="IPR050267">
    <property type="entry name" value="Anti-sigma-factor_SerPK"/>
</dbReference>
<keyword evidence="4" id="KW-1185">Reference proteome</keyword>
<dbReference type="OrthoDB" id="3364147at2"/>
<dbReference type="PANTHER" id="PTHR35526:SF3">
    <property type="entry name" value="ANTI-SIGMA-F FACTOR RSBW"/>
    <property type="match status" value="1"/>
</dbReference>
<dbReference type="GO" id="GO:0004674">
    <property type="term" value="F:protein serine/threonine kinase activity"/>
    <property type="evidence" value="ECO:0007669"/>
    <property type="project" value="UniProtKB-KW"/>
</dbReference>
<accession>A0A2S6IDN8</accession>
<dbReference type="Proteomes" id="UP000239485">
    <property type="component" value="Unassembled WGS sequence"/>
</dbReference>
<keyword evidence="3" id="KW-0808">Transferase</keyword>
<dbReference type="InterPro" id="IPR003594">
    <property type="entry name" value="HATPase_dom"/>
</dbReference>
<gene>
    <name evidence="3" type="ORF">CLV92_11584</name>
</gene>
<evidence type="ECO:0000313" key="4">
    <source>
        <dbReference type="Proteomes" id="UP000239485"/>
    </source>
</evidence>
<name>A0A2S6IDN8_9ACTN</name>
<dbReference type="EMBL" id="PTJD01000015">
    <property type="protein sequence ID" value="PPK92338.1"/>
    <property type="molecule type" value="Genomic_DNA"/>
</dbReference>
<dbReference type="PANTHER" id="PTHR35526">
    <property type="entry name" value="ANTI-SIGMA-F FACTOR RSBW-RELATED"/>
    <property type="match status" value="1"/>
</dbReference>
<evidence type="ECO:0000259" key="2">
    <source>
        <dbReference type="Pfam" id="PF13581"/>
    </source>
</evidence>
<reference evidence="3 4" key="1">
    <citation type="submission" date="2018-02" db="EMBL/GenBank/DDBJ databases">
        <title>Genomic Encyclopedia of Archaeal and Bacterial Type Strains, Phase II (KMG-II): from individual species to whole genera.</title>
        <authorList>
            <person name="Goeker M."/>
        </authorList>
    </citation>
    <scope>NUCLEOTIDE SEQUENCE [LARGE SCALE GENOMIC DNA]</scope>
    <source>
        <strain evidence="3 4">DSM 22857</strain>
    </source>
</reference>
<dbReference type="RefSeq" id="WP_158257315.1">
    <property type="nucleotide sequence ID" value="NZ_PTJD01000015.1"/>
</dbReference>
<keyword evidence="3" id="KW-0418">Kinase</keyword>
<sequence>MPVRCPALPEELQLPGEAASVAPARSFVVEALRRMGLEDVVDDAELAVTELVTNVVIHARTPLVVRVRPAGPEGTGARVEVHDGCPVLPSPGLLSGTAVSGRGLILVDALAVRWGAEPDPDGKTVWFEVRAGSTTAMEEPSPEDLLEMWAALEEANADAAATAPGGGAARVHVLLPGVATAPLLASRANGEDLLRELQLLLLGDASQLSASPRLAEQVRFARRLDAAARAAEDLRSQLRHQALHAVADHLDVVDLELDLDPADADAAEELSDALDEAVRLHGAGVLPEAEGLAENADFRRWCLREVAAQVRAAAGD</sequence>
<organism evidence="3 4">
    <name type="scientific">Kineococcus xinjiangensis</name>
    <dbReference type="NCBI Taxonomy" id="512762"/>
    <lineage>
        <taxon>Bacteria</taxon>
        <taxon>Bacillati</taxon>
        <taxon>Actinomycetota</taxon>
        <taxon>Actinomycetes</taxon>
        <taxon>Kineosporiales</taxon>
        <taxon>Kineosporiaceae</taxon>
        <taxon>Kineococcus</taxon>
    </lineage>
</organism>
<evidence type="ECO:0000256" key="1">
    <source>
        <dbReference type="ARBA" id="ARBA00022527"/>
    </source>
</evidence>
<dbReference type="Pfam" id="PF13581">
    <property type="entry name" value="HATPase_c_2"/>
    <property type="match status" value="1"/>
</dbReference>
<feature type="domain" description="Histidine kinase/HSP90-like ATPase" evidence="2">
    <location>
        <begin position="15"/>
        <end position="127"/>
    </location>
</feature>
<dbReference type="AlphaFoldDB" id="A0A2S6IDN8"/>
<dbReference type="InterPro" id="IPR036890">
    <property type="entry name" value="HATPase_C_sf"/>
</dbReference>
<proteinExistence type="predicted"/>
<dbReference type="CDD" id="cd16936">
    <property type="entry name" value="HATPase_RsbW-like"/>
    <property type="match status" value="1"/>
</dbReference>
<protein>
    <submittedName>
        <fullName evidence="3">Anti-sigma regulatory factor (Ser/Thr protein kinase)</fullName>
    </submittedName>
</protein>
<dbReference type="Gene3D" id="3.30.565.10">
    <property type="entry name" value="Histidine kinase-like ATPase, C-terminal domain"/>
    <property type="match status" value="1"/>
</dbReference>
<keyword evidence="1" id="KW-0723">Serine/threonine-protein kinase</keyword>